<evidence type="ECO:0000313" key="1">
    <source>
        <dbReference type="EMBL" id="PWD50315.1"/>
    </source>
</evidence>
<proteinExistence type="predicted"/>
<keyword evidence="2" id="KW-1185">Reference proteome</keyword>
<organism evidence="1 2">
    <name type="scientific">Serinibacter arcticus</name>
    <dbReference type="NCBI Taxonomy" id="1655435"/>
    <lineage>
        <taxon>Bacteria</taxon>
        <taxon>Bacillati</taxon>
        <taxon>Actinomycetota</taxon>
        <taxon>Actinomycetes</taxon>
        <taxon>Micrococcales</taxon>
        <taxon>Beutenbergiaceae</taxon>
        <taxon>Serinibacter</taxon>
    </lineage>
</organism>
<evidence type="ECO:0000313" key="2">
    <source>
        <dbReference type="Proteomes" id="UP000245166"/>
    </source>
</evidence>
<sequence length="68" mass="7172">MLADPSTGVVVVSAPHVRVSAPDALDLRSPLELVDQPGEWFYLGRDDHDADAGTPGRAYVAFVPADAP</sequence>
<comment type="caution">
    <text evidence="1">The sequence shown here is derived from an EMBL/GenBank/DDBJ whole genome shotgun (WGS) entry which is preliminary data.</text>
</comment>
<gene>
    <name evidence="1" type="ORF">C8046_06250</name>
</gene>
<name>A0A2U1ZTK1_9MICO</name>
<dbReference type="AlphaFoldDB" id="A0A2U1ZTK1"/>
<dbReference type="EMBL" id="PYHR01000002">
    <property type="protein sequence ID" value="PWD50315.1"/>
    <property type="molecule type" value="Genomic_DNA"/>
</dbReference>
<dbReference type="Proteomes" id="UP000245166">
    <property type="component" value="Unassembled WGS sequence"/>
</dbReference>
<protein>
    <submittedName>
        <fullName evidence="1">Uncharacterized protein</fullName>
    </submittedName>
</protein>
<dbReference type="RefSeq" id="WP_109228697.1">
    <property type="nucleotide sequence ID" value="NZ_PYHR01000002.1"/>
</dbReference>
<accession>A0A2U1ZTK1</accession>
<reference evidence="1 2" key="1">
    <citation type="submission" date="2018-03" db="EMBL/GenBank/DDBJ databases">
        <title>Genome assembly of novel Miniimonas species PCH200.</title>
        <authorList>
            <person name="Thakur V."/>
            <person name="Kumar V."/>
            <person name="Singh D."/>
        </authorList>
    </citation>
    <scope>NUCLEOTIDE SEQUENCE [LARGE SCALE GENOMIC DNA]</scope>
    <source>
        <strain evidence="1 2">PCH200</strain>
    </source>
</reference>